<accession>A0ABW8TVY5</accession>
<reference evidence="10 11" key="1">
    <citation type="submission" date="2024-11" db="EMBL/GenBank/DDBJ databases">
        <authorList>
            <person name="Heng Y.C."/>
            <person name="Lim A.C.H."/>
            <person name="Lee J.K.Y."/>
            <person name="Kittelmann S."/>
        </authorList>
    </citation>
    <scope>NUCLEOTIDE SEQUENCE [LARGE SCALE GENOMIC DNA]</scope>
    <source>
        <strain evidence="10 11">WILCCON 0202</strain>
    </source>
</reference>
<protein>
    <recommendedName>
        <fullName evidence="1">Stage 0 sporulation protein A homolog</fullName>
    </recommendedName>
</protein>
<dbReference type="InterPro" id="IPR036388">
    <property type="entry name" value="WH-like_DNA-bd_sf"/>
</dbReference>
<gene>
    <name evidence="10" type="ORF">ACJDUH_17575</name>
</gene>
<dbReference type="Pfam" id="PF00486">
    <property type="entry name" value="Trans_reg_C"/>
    <property type="match status" value="1"/>
</dbReference>
<dbReference type="SUPFAM" id="SSF46894">
    <property type="entry name" value="C-terminal effector domain of the bipartite response regulators"/>
    <property type="match status" value="1"/>
</dbReference>
<evidence type="ECO:0000259" key="8">
    <source>
        <dbReference type="PROSITE" id="PS50110"/>
    </source>
</evidence>
<evidence type="ECO:0000256" key="1">
    <source>
        <dbReference type="ARBA" id="ARBA00018672"/>
    </source>
</evidence>
<evidence type="ECO:0000256" key="3">
    <source>
        <dbReference type="ARBA" id="ARBA00023125"/>
    </source>
</evidence>
<keyword evidence="4" id="KW-0804">Transcription</keyword>
<dbReference type="InterPro" id="IPR039420">
    <property type="entry name" value="WalR-like"/>
</dbReference>
<dbReference type="SMART" id="SM00448">
    <property type="entry name" value="REC"/>
    <property type="match status" value="1"/>
</dbReference>
<dbReference type="InterPro" id="IPR016032">
    <property type="entry name" value="Sig_transdc_resp-reg_C-effctor"/>
</dbReference>
<evidence type="ECO:0000259" key="9">
    <source>
        <dbReference type="PROSITE" id="PS51755"/>
    </source>
</evidence>
<dbReference type="Gene3D" id="6.10.250.690">
    <property type="match status" value="1"/>
</dbReference>
<feature type="modified residue" description="4-aspartylphosphate" evidence="6">
    <location>
        <position position="55"/>
    </location>
</feature>
<feature type="domain" description="OmpR/PhoB-type" evidence="9">
    <location>
        <begin position="130"/>
        <end position="231"/>
    </location>
</feature>
<dbReference type="Gene3D" id="1.10.10.10">
    <property type="entry name" value="Winged helix-like DNA-binding domain superfamily/Winged helix DNA-binding domain"/>
    <property type="match status" value="1"/>
</dbReference>
<keyword evidence="11" id="KW-1185">Reference proteome</keyword>
<evidence type="ECO:0000256" key="5">
    <source>
        <dbReference type="ARBA" id="ARBA00024867"/>
    </source>
</evidence>
<evidence type="ECO:0000313" key="10">
    <source>
        <dbReference type="EMBL" id="MFL0269889.1"/>
    </source>
</evidence>
<dbReference type="InterPro" id="IPR001789">
    <property type="entry name" value="Sig_transdc_resp-reg_receiver"/>
</dbReference>
<evidence type="ECO:0000256" key="4">
    <source>
        <dbReference type="ARBA" id="ARBA00023163"/>
    </source>
</evidence>
<dbReference type="RefSeq" id="WP_406766509.1">
    <property type="nucleotide sequence ID" value="NZ_JBJHZY010000004.1"/>
</dbReference>
<evidence type="ECO:0000256" key="7">
    <source>
        <dbReference type="PROSITE-ProRule" id="PRU01091"/>
    </source>
</evidence>
<dbReference type="CDD" id="cd00383">
    <property type="entry name" value="trans_reg_C"/>
    <property type="match status" value="1"/>
</dbReference>
<keyword evidence="6" id="KW-0597">Phosphoprotein</keyword>
<dbReference type="SMART" id="SM00862">
    <property type="entry name" value="Trans_reg_C"/>
    <property type="match status" value="1"/>
</dbReference>
<evidence type="ECO:0000256" key="6">
    <source>
        <dbReference type="PROSITE-ProRule" id="PRU00169"/>
    </source>
</evidence>
<keyword evidence="2" id="KW-0805">Transcription regulation</keyword>
<comment type="function">
    <text evidence="5">May play the central regulatory role in sporulation. It may be an element of the effector pathway responsible for the activation of sporulation genes in response to nutritional stress. Spo0A may act in concert with spo0H (a sigma factor) to control the expression of some genes that are critical to the sporulation process.</text>
</comment>
<organism evidence="10 11">
    <name type="scientific">Candidatus Clostridium radicumherbarum</name>
    <dbReference type="NCBI Taxonomy" id="3381662"/>
    <lineage>
        <taxon>Bacteria</taxon>
        <taxon>Bacillati</taxon>
        <taxon>Bacillota</taxon>
        <taxon>Clostridia</taxon>
        <taxon>Eubacteriales</taxon>
        <taxon>Clostridiaceae</taxon>
        <taxon>Clostridium</taxon>
    </lineage>
</organism>
<feature type="domain" description="Response regulatory" evidence="8">
    <location>
        <begin position="6"/>
        <end position="119"/>
    </location>
</feature>
<keyword evidence="3 7" id="KW-0238">DNA-binding</keyword>
<dbReference type="SUPFAM" id="SSF52172">
    <property type="entry name" value="CheY-like"/>
    <property type="match status" value="1"/>
</dbReference>
<evidence type="ECO:0000256" key="2">
    <source>
        <dbReference type="ARBA" id="ARBA00023015"/>
    </source>
</evidence>
<name>A0ABW8TVY5_9CLOT</name>
<dbReference type="EMBL" id="JBJHZY010000004">
    <property type="protein sequence ID" value="MFL0269889.1"/>
    <property type="molecule type" value="Genomic_DNA"/>
</dbReference>
<comment type="caution">
    <text evidence="10">The sequence shown here is derived from an EMBL/GenBank/DDBJ whole genome shotgun (WGS) entry which is preliminary data.</text>
</comment>
<dbReference type="Pfam" id="PF00072">
    <property type="entry name" value="Response_reg"/>
    <property type="match status" value="1"/>
</dbReference>
<feature type="DNA-binding region" description="OmpR/PhoB-type" evidence="7">
    <location>
        <begin position="130"/>
        <end position="231"/>
    </location>
</feature>
<dbReference type="Gene3D" id="3.40.50.2300">
    <property type="match status" value="1"/>
</dbReference>
<dbReference type="PROSITE" id="PS50110">
    <property type="entry name" value="RESPONSE_REGULATORY"/>
    <property type="match status" value="1"/>
</dbReference>
<proteinExistence type="predicted"/>
<dbReference type="PANTHER" id="PTHR48111">
    <property type="entry name" value="REGULATOR OF RPOS"/>
    <property type="match status" value="1"/>
</dbReference>
<dbReference type="InterPro" id="IPR011006">
    <property type="entry name" value="CheY-like_superfamily"/>
</dbReference>
<dbReference type="InterPro" id="IPR001867">
    <property type="entry name" value="OmpR/PhoB-type_DNA-bd"/>
</dbReference>
<evidence type="ECO:0000313" key="11">
    <source>
        <dbReference type="Proteomes" id="UP001623661"/>
    </source>
</evidence>
<dbReference type="PANTHER" id="PTHR48111:SF73">
    <property type="entry name" value="ALKALINE PHOSPHATASE SYNTHESIS TRANSCRIPTIONAL REGULATORY PROTEIN PHOP"/>
    <property type="match status" value="1"/>
</dbReference>
<dbReference type="PROSITE" id="PS51755">
    <property type="entry name" value="OMPR_PHOB"/>
    <property type="match status" value="1"/>
</dbReference>
<sequence length="238" mass="26756">MNNNIKILVVDDEQNILDVVKAYLEKEGFEVLSAMDGEAALHIFNNETVHLIVLDLMLPKISGEKVCSIIRSISTVPIIMLTAKAEEDDKIEGISIGADDYLTKPFSVRELVVRVRALLRRSYRDISPLADILSFNDGDLEIEIKKMLVKKQGEAISLTANEFKVLKILLTNPGQVFSREQLVEKAFGTDYEGFDRTVDTYIKNIRQKIEDNPKAPKYITTVYGAGYKFTLNSSGHNN</sequence>
<dbReference type="Proteomes" id="UP001623661">
    <property type="component" value="Unassembled WGS sequence"/>
</dbReference>